<dbReference type="PANTHER" id="PTHR24324:SF5">
    <property type="entry name" value="HEMATOPOIETICALLY-EXPRESSED HOMEOBOX PROTEIN HHEX"/>
    <property type="match status" value="1"/>
</dbReference>
<dbReference type="GO" id="GO:0030154">
    <property type="term" value="P:cell differentiation"/>
    <property type="evidence" value="ECO:0007669"/>
    <property type="project" value="TreeGrafter"/>
</dbReference>
<reference evidence="9" key="1">
    <citation type="submission" date="2022-07" db="EMBL/GenBank/DDBJ databases">
        <title>Genome Sequence of Agrocybe chaxingu.</title>
        <authorList>
            <person name="Buettner E."/>
        </authorList>
    </citation>
    <scope>NUCLEOTIDE SEQUENCE</scope>
    <source>
        <strain evidence="9">MP-N11</strain>
    </source>
</reference>
<evidence type="ECO:0000256" key="2">
    <source>
        <dbReference type="ARBA" id="ARBA00023125"/>
    </source>
</evidence>
<evidence type="ECO:0000256" key="5">
    <source>
        <dbReference type="PROSITE-ProRule" id="PRU00108"/>
    </source>
</evidence>
<dbReference type="Pfam" id="PF24818">
    <property type="entry name" value="PH_TRF2_HOY1"/>
    <property type="match status" value="1"/>
</dbReference>
<organism evidence="9 10">
    <name type="scientific">Agrocybe chaxingu</name>
    <dbReference type="NCBI Taxonomy" id="84603"/>
    <lineage>
        <taxon>Eukaryota</taxon>
        <taxon>Fungi</taxon>
        <taxon>Dikarya</taxon>
        <taxon>Basidiomycota</taxon>
        <taxon>Agaricomycotina</taxon>
        <taxon>Agaricomycetes</taxon>
        <taxon>Agaricomycetidae</taxon>
        <taxon>Agaricales</taxon>
        <taxon>Agaricineae</taxon>
        <taxon>Strophariaceae</taxon>
        <taxon>Agrocybe</taxon>
    </lineage>
</organism>
<sequence>MAQHSGFVRQQRASLHLDPVYTQTDGGSTYASPASSSAMLSPASAVLPSSQEVKQEGDEDKEPSSGPQRSSSTSGKNDKEKRKRSRVTPEQLIHLERFFAIDRSPTAAKRKDISDLLGMQERQTQIWFQNRRAKAKLQDGKLSKSDPSEISPESPPELPSGLEIDLNDLVHEDEPVTFVPCTDLTVGTWRRIAASATTKYDLIAYVCERKRCLTWFLLSGGCGFKMELPFNTIIDTEFQNPSASHGMASFTLSQPPLFYLETVSSPQPDGSVLRGWRRCADWTENTQASQILRHTVIGSAVQLAYVLRALHKSNTMPNRRASYQGEAHMPPTMELPPPPMAALTAGAAYGYTAGLNGVQFEPSRKRLSYESGMSVDPQYVDGDLRSPQHIAPVSNLPTHPYMPTTNQPIPNTTTPTPNFDPAVYHNYQSSLQAASRIPTPPEQPVQQQAAYPSHNPRALHPYQPPLDGQMAQDPAVRWA</sequence>
<dbReference type="InterPro" id="IPR001356">
    <property type="entry name" value="HD"/>
</dbReference>
<feature type="compositionally biased region" description="Polar residues" evidence="7">
    <location>
        <begin position="21"/>
        <end position="30"/>
    </location>
</feature>
<keyword evidence="10" id="KW-1185">Reference proteome</keyword>
<evidence type="ECO:0000313" key="10">
    <source>
        <dbReference type="Proteomes" id="UP001148786"/>
    </source>
</evidence>
<feature type="compositionally biased region" description="Low complexity" evidence="7">
    <location>
        <begin position="31"/>
        <end position="50"/>
    </location>
</feature>
<dbReference type="OrthoDB" id="6159439at2759"/>
<gene>
    <name evidence="9" type="ORF">NLJ89_g5416</name>
</gene>
<evidence type="ECO:0000256" key="7">
    <source>
        <dbReference type="SAM" id="MobiDB-lite"/>
    </source>
</evidence>
<feature type="region of interest" description="Disordered" evidence="7">
    <location>
        <begin position="435"/>
        <end position="479"/>
    </location>
</feature>
<dbReference type="SMART" id="SM00389">
    <property type="entry name" value="HOX"/>
    <property type="match status" value="1"/>
</dbReference>
<dbReference type="AlphaFoldDB" id="A0A9W8JYJ6"/>
<dbReference type="PANTHER" id="PTHR24324">
    <property type="entry name" value="HOMEOBOX PROTEIN HHEX"/>
    <property type="match status" value="1"/>
</dbReference>
<dbReference type="InterPro" id="IPR057939">
    <property type="entry name" value="TRF2_HOY1_PH"/>
</dbReference>
<evidence type="ECO:0000256" key="1">
    <source>
        <dbReference type="ARBA" id="ARBA00004123"/>
    </source>
</evidence>
<dbReference type="Gene3D" id="1.10.10.60">
    <property type="entry name" value="Homeodomain-like"/>
    <property type="match status" value="1"/>
</dbReference>
<keyword evidence="4 5" id="KW-0539">Nucleus</keyword>
<feature type="compositionally biased region" description="Low complexity" evidence="7">
    <location>
        <begin position="64"/>
        <end position="75"/>
    </location>
</feature>
<feature type="region of interest" description="Disordered" evidence="7">
    <location>
        <begin position="137"/>
        <end position="159"/>
    </location>
</feature>
<dbReference type="GO" id="GO:0000978">
    <property type="term" value="F:RNA polymerase II cis-regulatory region sequence-specific DNA binding"/>
    <property type="evidence" value="ECO:0007669"/>
    <property type="project" value="TreeGrafter"/>
</dbReference>
<accession>A0A9W8JYJ6</accession>
<dbReference type="GO" id="GO:0006357">
    <property type="term" value="P:regulation of transcription by RNA polymerase II"/>
    <property type="evidence" value="ECO:0007669"/>
    <property type="project" value="TreeGrafter"/>
</dbReference>
<evidence type="ECO:0000256" key="3">
    <source>
        <dbReference type="ARBA" id="ARBA00023155"/>
    </source>
</evidence>
<name>A0A9W8JYJ6_9AGAR</name>
<feature type="DNA-binding region" description="Homeobox" evidence="5">
    <location>
        <begin position="80"/>
        <end position="139"/>
    </location>
</feature>
<feature type="compositionally biased region" description="Basic and acidic residues" evidence="7">
    <location>
        <begin position="137"/>
        <end position="147"/>
    </location>
</feature>
<feature type="domain" description="Homeobox" evidence="8">
    <location>
        <begin position="78"/>
        <end position="138"/>
    </location>
</feature>
<proteinExistence type="predicted"/>
<dbReference type="InterPro" id="IPR009057">
    <property type="entry name" value="Homeodomain-like_sf"/>
</dbReference>
<evidence type="ECO:0000256" key="4">
    <source>
        <dbReference type="ARBA" id="ARBA00023242"/>
    </source>
</evidence>
<evidence type="ECO:0000259" key="8">
    <source>
        <dbReference type="PROSITE" id="PS50071"/>
    </source>
</evidence>
<dbReference type="Pfam" id="PF00046">
    <property type="entry name" value="Homeodomain"/>
    <property type="match status" value="1"/>
</dbReference>
<feature type="region of interest" description="Disordered" evidence="7">
    <location>
        <begin position="1"/>
        <end position="89"/>
    </location>
</feature>
<dbReference type="SUPFAM" id="SSF46689">
    <property type="entry name" value="Homeodomain-like"/>
    <property type="match status" value="1"/>
</dbReference>
<comment type="subcellular location">
    <subcellularLocation>
        <location evidence="1 5 6">Nucleus</location>
    </subcellularLocation>
</comment>
<keyword evidence="2 5" id="KW-0238">DNA-binding</keyword>
<dbReference type="CDD" id="cd00086">
    <property type="entry name" value="homeodomain"/>
    <property type="match status" value="1"/>
</dbReference>
<evidence type="ECO:0000313" key="9">
    <source>
        <dbReference type="EMBL" id="KAJ3509055.1"/>
    </source>
</evidence>
<keyword evidence="3 5" id="KW-0371">Homeobox</keyword>
<dbReference type="EMBL" id="JANKHO010000509">
    <property type="protein sequence ID" value="KAJ3509055.1"/>
    <property type="molecule type" value="Genomic_DNA"/>
</dbReference>
<evidence type="ECO:0000256" key="6">
    <source>
        <dbReference type="RuleBase" id="RU000682"/>
    </source>
</evidence>
<dbReference type="GO" id="GO:0005634">
    <property type="term" value="C:nucleus"/>
    <property type="evidence" value="ECO:0007669"/>
    <property type="project" value="UniProtKB-SubCell"/>
</dbReference>
<protein>
    <recommendedName>
        <fullName evidence="8">Homeobox domain-containing protein</fullName>
    </recommendedName>
</protein>
<dbReference type="PROSITE" id="PS50071">
    <property type="entry name" value="HOMEOBOX_2"/>
    <property type="match status" value="1"/>
</dbReference>
<comment type="caution">
    <text evidence="9">The sequence shown here is derived from an EMBL/GenBank/DDBJ whole genome shotgun (WGS) entry which is preliminary data.</text>
</comment>
<dbReference type="InterPro" id="IPR051000">
    <property type="entry name" value="Homeobox_DNA-bind_prot"/>
</dbReference>
<dbReference type="Proteomes" id="UP001148786">
    <property type="component" value="Unassembled WGS sequence"/>
</dbReference>